<dbReference type="SUPFAM" id="SSF50985">
    <property type="entry name" value="RCC1/BLIP-II"/>
    <property type="match status" value="1"/>
</dbReference>
<feature type="repeat" description="RCC1" evidence="5">
    <location>
        <begin position="64"/>
        <end position="113"/>
    </location>
</feature>
<keyword evidence="3 4" id="KW-0833">Ubl conjugation pathway</keyword>
<evidence type="ECO:0000256" key="2">
    <source>
        <dbReference type="ARBA" id="ARBA00022737"/>
    </source>
</evidence>
<dbReference type="PRINTS" id="PR00633">
    <property type="entry name" value="RCCNDNSATION"/>
</dbReference>
<sequence length="1221" mass="137503">MARVFCWGNTCNGELGLGGIEDEHILLPRKQKVAIDGRKYAIRQLSSGRNHTLVLLANPLDDTSLVLSCGSNERHQLGREGSWRRFDTVDGIDKHVVVRLCCGANHSLALTSAGQMFGWGCNLFGQLGIGNKVDESVPKPSLVKRLAAEMVVQIACGGNHSLALTINGSIYSWGSNAFGQLGNGVKGNCENSPIEILSLRSVPIRQMSCGGSHSALLSYTGAIYMWGKNEFGQLGLNDMQNRLVPTVQTTLRSQRISFIDCGEEHTVALTADGGLFSWGAGMYGQLGHAKNNNEILPRRVFELMGNVVTQVSCGRCHTLATIGSNGRLYSFGLNGSGQLGIGTQTSKSVPNHVSGKWAELGVKDVCVRNAAGSLLPVVTDNQSSNSSPKASRRRRSKAKSPQKPKSPPRRGEDDDSCEMSIDELSDCDDSDKDIADMMSSDEAIIEEPDEYSKETVLKPGFICTSDLIVSTKPDSIEINEYQSDPDSDSQLNTERQQLVVKEIVASKGDQSFVLVVRLNDNNYPIDFRYNQSFDEIYKLDTKRLQKLNETLEDNNISSDDIDYIESAFTSISCWNSSFIDDKITGDSVLPSIDWSSARTAFEFIEKAKNSRIKELIYQSILKVIPGLPDIDDDSSLDPEVLRIYMLLTLFHPFRTDYKNAEAMRKLICGYMRAVLRLHDSASDVIKQWFGRLETKHFRQLIHNVKNYMKEVFESQNNQNKEFESRSSGADGAHQQRVIDSELHDTLGLSLDFLALLNKVNQMYSKISYKDFYIENISEMIDVERDYVEWLVYRSGHMGRMAGLRPLYLCNYAFIFDPPAKTQILTIDSKIQQNEAIENSVYRSLLQPIIMGNTLLVQTPYLVLSVDRNNILQQTINQLCYKSQSHGNDFKKPLKVNFEGEEAIDAGIGMKKEFFLLLMKEVLDKKYGMFCDYDETNSIWFNPGDGVDNDELINYSLIGIICGLAIYNQVIIYLPFPLVLYKKLLNESLHLEDLNCLDPILTKNLRDILHTTYSEDEFNAIYSDLNFTITLTCFGSAVEFELESGGKKKTLNYNNRKDYVNLYWNYILNVSVEQKFKHFKAGFNRVLDSGVLSLFHAEELMQLVSGQEVFDWQVMQTSATKYKEPFSESHPTIVKFWNVFHSLTNEQKKKFLLFLTGSDRIPILGMKALNLAIQPMKVSEEHLPVAHTCFNVLDLPEHYSNEDKLRHKLLQAIECSHVFALA</sequence>
<feature type="repeat" description="RCC1" evidence="5">
    <location>
        <begin position="168"/>
        <end position="220"/>
    </location>
</feature>
<dbReference type="InterPro" id="IPR051709">
    <property type="entry name" value="Ub-ligase/GTPase-reg"/>
</dbReference>
<feature type="repeat" description="RCC1" evidence="5">
    <location>
        <begin position="2"/>
        <end position="58"/>
    </location>
</feature>
<proteinExistence type="predicted"/>
<dbReference type="PROSITE" id="PS50012">
    <property type="entry name" value="RCC1_3"/>
    <property type="match status" value="7"/>
</dbReference>
<dbReference type="InterPro" id="IPR035983">
    <property type="entry name" value="Hect_E3_ubiquitin_ligase"/>
</dbReference>
<feature type="repeat" description="RCC1" evidence="5">
    <location>
        <begin position="221"/>
        <end position="272"/>
    </location>
</feature>
<evidence type="ECO:0000313" key="9">
    <source>
        <dbReference type="Proteomes" id="UP000759131"/>
    </source>
</evidence>
<dbReference type="Gene3D" id="3.30.2410.10">
    <property type="entry name" value="Hect, E3 ligase catalytic domain"/>
    <property type="match status" value="1"/>
</dbReference>
<keyword evidence="1" id="KW-0808">Transferase</keyword>
<dbReference type="InterPro" id="IPR000569">
    <property type="entry name" value="HECT_dom"/>
</dbReference>
<dbReference type="GO" id="GO:0004842">
    <property type="term" value="F:ubiquitin-protein transferase activity"/>
    <property type="evidence" value="ECO:0007669"/>
    <property type="project" value="InterPro"/>
</dbReference>
<dbReference type="InterPro" id="IPR009091">
    <property type="entry name" value="RCC1/BLIP-II"/>
</dbReference>
<keyword evidence="2" id="KW-0677">Repeat</keyword>
<dbReference type="Gene3D" id="3.30.2160.10">
    <property type="entry name" value="Hect, E3 ligase catalytic domain"/>
    <property type="match status" value="1"/>
</dbReference>
<evidence type="ECO:0000256" key="6">
    <source>
        <dbReference type="SAM" id="MobiDB-lite"/>
    </source>
</evidence>
<dbReference type="Pfam" id="PF25390">
    <property type="entry name" value="WD40_RLD"/>
    <property type="match status" value="1"/>
</dbReference>
<dbReference type="PANTHER" id="PTHR45622">
    <property type="entry name" value="UBIQUITIN-PROTEIN LIGASE E3A-RELATED"/>
    <property type="match status" value="1"/>
</dbReference>
<dbReference type="InterPro" id="IPR000408">
    <property type="entry name" value="Reg_chr_condens"/>
</dbReference>
<dbReference type="PANTHER" id="PTHR45622:SF76">
    <property type="entry name" value="HECT AND RLD DOMAIN CONTAINING E3 UBIQUITIN LIGASE 4, ISOFORM C"/>
    <property type="match status" value="1"/>
</dbReference>
<organism evidence="8">
    <name type="scientific">Medioppia subpectinata</name>
    <dbReference type="NCBI Taxonomy" id="1979941"/>
    <lineage>
        <taxon>Eukaryota</taxon>
        <taxon>Metazoa</taxon>
        <taxon>Ecdysozoa</taxon>
        <taxon>Arthropoda</taxon>
        <taxon>Chelicerata</taxon>
        <taxon>Arachnida</taxon>
        <taxon>Acari</taxon>
        <taxon>Acariformes</taxon>
        <taxon>Sarcoptiformes</taxon>
        <taxon>Oribatida</taxon>
        <taxon>Brachypylina</taxon>
        <taxon>Oppioidea</taxon>
        <taxon>Oppiidae</taxon>
        <taxon>Medioppia</taxon>
    </lineage>
</organism>
<feature type="compositionally biased region" description="Basic residues" evidence="6">
    <location>
        <begin position="390"/>
        <end position="408"/>
    </location>
</feature>
<dbReference type="OrthoDB" id="5981550at2759"/>
<accession>A0A7R9KR54</accession>
<dbReference type="Gene3D" id="3.90.1750.10">
    <property type="entry name" value="Hect, E3 ligase catalytic domains"/>
    <property type="match status" value="1"/>
</dbReference>
<name>A0A7R9KR54_9ACAR</name>
<dbReference type="SMART" id="SM00119">
    <property type="entry name" value="HECTc"/>
    <property type="match status" value="1"/>
</dbReference>
<evidence type="ECO:0000256" key="4">
    <source>
        <dbReference type="PROSITE-ProRule" id="PRU00104"/>
    </source>
</evidence>
<feature type="domain" description="HECT" evidence="7">
    <location>
        <begin position="885"/>
        <end position="1221"/>
    </location>
</feature>
<dbReference type="Gene3D" id="2.130.10.30">
    <property type="entry name" value="Regulator of chromosome condensation 1/beta-lactamase-inhibitor protein II"/>
    <property type="match status" value="2"/>
</dbReference>
<feature type="repeat" description="RCC1" evidence="5">
    <location>
        <begin position="326"/>
        <end position="382"/>
    </location>
</feature>
<dbReference type="EMBL" id="OC859702">
    <property type="protein sequence ID" value="CAD7627868.1"/>
    <property type="molecule type" value="Genomic_DNA"/>
</dbReference>
<dbReference type="Pfam" id="PF00632">
    <property type="entry name" value="HECT"/>
    <property type="match status" value="1"/>
</dbReference>
<feature type="repeat" description="RCC1" evidence="5">
    <location>
        <begin position="114"/>
        <end position="167"/>
    </location>
</feature>
<protein>
    <recommendedName>
        <fullName evidence="7">HECT domain-containing protein</fullName>
    </recommendedName>
</protein>
<dbReference type="FunFam" id="3.30.2410.10:FF:000003">
    <property type="entry name" value="probable E3 ubiquitin-protein ligase HERC4 isoform X1"/>
    <property type="match status" value="1"/>
</dbReference>
<evidence type="ECO:0000259" key="7">
    <source>
        <dbReference type="PROSITE" id="PS50237"/>
    </source>
</evidence>
<evidence type="ECO:0000256" key="1">
    <source>
        <dbReference type="ARBA" id="ARBA00022679"/>
    </source>
</evidence>
<feature type="repeat" description="RCC1" evidence="5">
    <location>
        <begin position="273"/>
        <end position="324"/>
    </location>
</feature>
<feature type="compositionally biased region" description="Acidic residues" evidence="6">
    <location>
        <begin position="413"/>
        <end position="431"/>
    </location>
</feature>
<evidence type="ECO:0000313" key="8">
    <source>
        <dbReference type="EMBL" id="CAD7627868.1"/>
    </source>
</evidence>
<dbReference type="CDD" id="cd00078">
    <property type="entry name" value="HECTc"/>
    <property type="match status" value="1"/>
</dbReference>
<gene>
    <name evidence="8" type="ORF">OSB1V03_LOCUS8293</name>
</gene>
<dbReference type="GO" id="GO:0009966">
    <property type="term" value="P:regulation of signal transduction"/>
    <property type="evidence" value="ECO:0007669"/>
    <property type="project" value="UniProtKB-ARBA"/>
</dbReference>
<dbReference type="PROSITE" id="PS00626">
    <property type="entry name" value="RCC1_2"/>
    <property type="match status" value="3"/>
</dbReference>
<keyword evidence="9" id="KW-1185">Reference proteome</keyword>
<dbReference type="EMBL" id="CAJPIZ010005127">
    <property type="protein sequence ID" value="CAG2108298.1"/>
    <property type="molecule type" value="Genomic_DNA"/>
</dbReference>
<feature type="region of interest" description="Disordered" evidence="6">
    <location>
        <begin position="377"/>
        <end position="434"/>
    </location>
</feature>
<reference evidence="8" key="1">
    <citation type="submission" date="2020-11" db="EMBL/GenBank/DDBJ databases">
        <authorList>
            <person name="Tran Van P."/>
        </authorList>
    </citation>
    <scope>NUCLEOTIDE SEQUENCE</scope>
</reference>
<dbReference type="Proteomes" id="UP000759131">
    <property type="component" value="Unassembled WGS sequence"/>
</dbReference>
<evidence type="ECO:0000256" key="3">
    <source>
        <dbReference type="ARBA" id="ARBA00022786"/>
    </source>
</evidence>
<feature type="active site" description="Glycyl thioester intermediate" evidence="4">
    <location>
        <position position="1188"/>
    </location>
</feature>
<evidence type="ECO:0000256" key="5">
    <source>
        <dbReference type="PROSITE-ProRule" id="PRU00235"/>
    </source>
</evidence>
<dbReference type="PROSITE" id="PS50237">
    <property type="entry name" value="HECT"/>
    <property type="match status" value="1"/>
</dbReference>
<dbReference type="InterPro" id="IPR058923">
    <property type="entry name" value="RCC1-like_dom"/>
</dbReference>
<dbReference type="AlphaFoldDB" id="A0A7R9KR54"/>
<dbReference type="SUPFAM" id="SSF56204">
    <property type="entry name" value="Hect, E3 ligase catalytic domain"/>
    <property type="match status" value="1"/>
</dbReference>